<evidence type="ECO:0000313" key="11">
    <source>
        <dbReference type="Proteomes" id="UP001626550"/>
    </source>
</evidence>
<evidence type="ECO:0000256" key="3">
    <source>
        <dbReference type="ARBA" id="ARBA00022679"/>
    </source>
</evidence>
<dbReference type="Gene3D" id="3.50.50.60">
    <property type="entry name" value="FAD/NAD(P)-binding domain"/>
    <property type="match status" value="2"/>
</dbReference>
<feature type="signal peptide" evidence="7">
    <location>
        <begin position="1"/>
        <end position="28"/>
    </location>
</feature>
<dbReference type="GO" id="GO:0004674">
    <property type="term" value="F:protein serine/threonine kinase activity"/>
    <property type="evidence" value="ECO:0007669"/>
    <property type="project" value="UniProtKB-KW"/>
</dbReference>
<dbReference type="FunFam" id="1.10.510.10:FF:000048">
    <property type="entry name" value="Protein kinase C"/>
    <property type="match status" value="1"/>
</dbReference>
<evidence type="ECO:0000256" key="6">
    <source>
        <dbReference type="ARBA" id="ARBA00022840"/>
    </source>
</evidence>
<dbReference type="Pfam" id="PF13738">
    <property type="entry name" value="Pyr_redox_3"/>
    <property type="match status" value="1"/>
</dbReference>
<dbReference type="SUPFAM" id="SSF51905">
    <property type="entry name" value="FAD/NAD(P)-binding domain"/>
    <property type="match status" value="1"/>
</dbReference>
<accession>A0ABD2PN10</accession>
<dbReference type="Pfam" id="PF00069">
    <property type="entry name" value="Pkinase"/>
    <property type="match status" value="1"/>
</dbReference>
<evidence type="ECO:0000256" key="4">
    <source>
        <dbReference type="ARBA" id="ARBA00022741"/>
    </source>
</evidence>
<dbReference type="PANTHER" id="PTHR24351">
    <property type="entry name" value="RIBOSOMAL PROTEIN S6 KINASE"/>
    <property type="match status" value="1"/>
</dbReference>
<feature type="domain" description="AGC-kinase C-terminal" evidence="9">
    <location>
        <begin position="583"/>
        <end position="656"/>
    </location>
</feature>
<dbReference type="InterPro" id="IPR000961">
    <property type="entry name" value="AGC-kinase_C"/>
</dbReference>
<dbReference type="Gene3D" id="3.30.200.20">
    <property type="entry name" value="Phosphorylase Kinase, domain 1"/>
    <property type="match status" value="1"/>
</dbReference>
<keyword evidence="2" id="KW-0597">Phosphoprotein</keyword>
<dbReference type="SUPFAM" id="SSF56112">
    <property type="entry name" value="Protein kinase-like (PK-like)"/>
    <property type="match status" value="1"/>
</dbReference>
<keyword evidence="5 10" id="KW-0418">Kinase</keyword>
<keyword evidence="3" id="KW-0808">Transferase</keyword>
<protein>
    <submittedName>
        <fullName evidence="10">RAC-gamma serine/threonine-protein kinase</fullName>
    </submittedName>
</protein>
<feature type="non-terminal residue" evidence="10">
    <location>
        <position position="1"/>
    </location>
</feature>
<evidence type="ECO:0000256" key="1">
    <source>
        <dbReference type="ARBA" id="ARBA00022527"/>
    </source>
</evidence>
<name>A0ABD2PN10_9PLAT</name>
<keyword evidence="11" id="KW-1185">Reference proteome</keyword>
<dbReference type="InterPro" id="IPR000719">
    <property type="entry name" value="Prot_kinase_dom"/>
</dbReference>
<dbReference type="EMBL" id="JBJKFK010004546">
    <property type="protein sequence ID" value="KAL3308903.1"/>
    <property type="molecule type" value="Genomic_DNA"/>
</dbReference>
<dbReference type="GO" id="GO:0005524">
    <property type="term" value="F:ATP binding"/>
    <property type="evidence" value="ECO:0007669"/>
    <property type="project" value="UniProtKB-KW"/>
</dbReference>
<dbReference type="PROSITE" id="PS50011">
    <property type="entry name" value="PROTEIN_KINASE_DOM"/>
    <property type="match status" value="1"/>
</dbReference>
<evidence type="ECO:0000259" key="9">
    <source>
        <dbReference type="PROSITE" id="PS51285"/>
    </source>
</evidence>
<evidence type="ECO:0000256" key="7">
    <source>
        <dbReference type="SAM" id="SignalP"/>
    </source>
</evidence>
<dbReference type="Proteomes" id="UP001626550">
    <property type="component" value="Unassembled WGS sequence"/>
</dbReference>
<feature type="chain" id="PRO_5044887593" evidence="7">
    <location>
        <begin position="29"/>
        <end position="663"/>
    </location>
</feature>
<keyword evidence="7" id="KW-0732">Signal</keyword>
<evidence type="ECO:0000313" key="10">
    <source>
        <dbReference type="EMBL" id="KAL3308903.1"/>
    </source>
</evidence>
<evidence type="ECO:0000256" key="2">
    <source>
        <dbReference type="ARBA" id="ARBA00022553"/>
    </source>
</evidence>
<reference evidence="10 11" key="1">
    <citation type="submission" date="2024-11" db="EMBL/GenBank/DDBJ databases">
        <title>Adaptive evolution of stress response genes in parasites aligns with host niche diversity.</title>
        <authorList>
            <person name="Hahn C."/>
            <person name="Resl P."/>
        </authorList>
    </citation>
    <scope>NUCLEOTIDE SEQUENCE [LARGE SCALE GENOMIC DNA]</scope>
    <source>
        <strain evidence="10">EGGRZ-B1_66</strain>
        <tissue evidence="10">Body</tissue>
    </source>
</reference>
<dbReference type="SMART" id="SM00220">
    <property type="entry name" value="S_TKc"/>
    <property type="match status" value="1"/>
</dbReference>
<organism evidence="10 11">
    <name type="scientific">Cichlidogyrus casuarinus</name>
    <dbReference type="NCBI Taxonomy" id="1844966"/>
    <lineage>
        <taxon>Eukaryota</taxon>
        <taxon>Metazoa</taxon>
        <taxon>Spiralia</taxon>
        <taxon>Lophotrochozoa</taxon>
        <taxon>Platyhelminthes</taxon>
        <taxon>Monogenea</taxon>
        <taxon>Monopisthocotylea</taxon>
        <taxon>Dactylogyridea</taxon>
        <taxon>Ancyrocephalidae</taxon>
        <taxon>Cichlidogyrus</taxon>
    </lineage>
</organism>
<dbReference type="PRINTS" id="PR00368">
    <property type="entry name" value="FADPNR"/>
</dbReference>
<keyword evidence="4" id="KW-0547">Nucleotide-binding</keyword>
<dbReference type="SMART" id="SM00133">
    <property type="entry name" value="S_TK_X"/>
    <property type="match status" value="1"/>
</dbReference>
<proteinExistence type="predicted"/>
<sequence>KSRKWSLVRMNQLTLLLILPSLAVPVGGSDVEYCVIGGGPGGLQTAYYLQQDNRDYVVFEAEDSVGAFYKKYPIHEQLISINKVHTGSDDFEFNLRHDWNSLLQDHHPHEKQLLFKNVTEQFWPQRHHMRQYLEQFRQLYQLKVKLNSRVQSLTYNREKKEFLVQVANTNLKQEYKVTCMYVISAIGLGIPLSLFALNTTRHVNYADLDPADVDKFKGKDVVIFGAGNSAFETAAQLSMYANKVQMASRNRIKLAFQTHYVGDVRAINLPFLDTYQLKSLDYQAMADIRNYNWTWNDQESRFILDIDDSMSAHYFISCLGWQWAKQQSNNSEIMTASVTLEYGEGFSGPGKDTIREDRTFSGHNFLHPVIRIRTLNNTSPLVELHLREDITTLFQKDLKKLHQFFSSFFNSLPNMIIPRTWTNKTVKIDKVTGDKTVVIFTRTRKDLKLENILLDWEGHVKMADFGLCKEEMSFDSTTNTFCGTPEYLAPEILRDEDYGLAVDWWSLGVVSYEMLCGMLPFGGPNNQSGELFHQILEQKVRMPMNLSEEAKSFLSSLLVKNPAHRLGAGPQDAIAVMNHPFLSCTDWHKLVRKEITPPWKPQVVNEFDTKYIPEEFKNQPVSLTPPCSRKTSTSHTEGAYMKNFSFHGSRQSLASLASALSQG</sequence>
<feature type="domain" description="Protein kinase" evidence="8">
    <location>
        <begin position="218"/>
        <end position="582"/>
    </location>
</feature>
<keyword evidence="1" id="KW-0723">Serine/threonine-protein kinase</keyword>
<evidence type="ECO:0000256" key="5">
    <source>
        <dbReference type="ARBA" id="ARBA00022777"/>
    </source>
</evidence>
<comment type="caution">
    <text evidence="10">The sequence shown here is derived from an EMBL/GenBank/DDBJ whole genome shotgun (WGS) entry which is preliminary data.</text>
</comment>
<keyword evidence="6" id="KW-0067">ATP-binding</keyword>
<gene>
    <name evidence="10" type="primary">AKT3_1</name>
    <name evidence="10" type="ORF">Ciccas_012558</name>
</gene>
<dbReference type="PROSITE" id="PS51285">
    <property type="entry name" value="AGC_KINASE_CTER"/>
    <property type="match status" value="1"/>
</dbReference>
<evidence type="ECO:0000259" key="8">
    <source>
        <dbReference type="PROSITE" id="PS50011"/>
    </source>
</evidence>
<dbReference type="AlphaFoldDB" id="A0ABD2PN10"/>
<dbReference type="InterPro" id="IPR036188">
    <property type="entry name" value="FAD/NAD-bd_sf"/>
</dbReference>
<dbReference type="InterPro" id="IPR011009">
    <property type="entry name" value="Kinase-like_dom_sf"/>
</dbReference>
<dbReference type="Gene3D" id="1.10.510.10">
    <property type="entry name" value="Transferase(Phosphotransferase) domain 1"/>
    <property type="match status" value="1"/>
</dbReference>